<dbReference type="InterPro" id="IPR036770">
    <property type="entry name" value="Ankyrin_rpt-contain_sf"/>
</dbReference>
<feature type="repeat" description="ANK" evidence="3">
    <location>
        <begin position="84"/>
        <end position="116"/>
    </location>
</feature>
<evidence type="ECO:0000256" key="2">
    <source>
        <dbReference type="ARBA" id="ARBA00023043"/>
    </source>
</evidence>
<keyword evidence="1" id="KW-0677">Repeat</keyword>
<dbReference type="PROSITE" id="PS50297">
    <property type="entry name" value="ANK_REP_REGION"/>
    <property type="match status" value="3"/>
</dbReference>
<organism evidence="4">
    <name type="scientific">Cacopsylla melanoneura</name>
    <dbReference type="NCBI Taxonomy" id="428564"/>
    <lineage>
        <taxon>Eukaryota</taxon>
        <taxon>Metazoa</taxon>
        <taxon>Ecdysozoa</taxon>
        <taxon>Arthropoda</taxon>
        <taxon>Hexapoda</taxon>
        <taxon>Insecta</taxon>
        <taxon>Pterygota</taxon>
        <taxon>Neoptera</taxon>
        <taxon>Paraneoptera</taxon>
        <taxon>Hemiptera</taxon>
        <taxon>Sternorrhyncha</taxon>
        <taxon>Psylloidea</taxon>
        <taxon>Psyllidae</taxon>
        <taxon>Psyllinae</taxon>
        <taxon>Cacopsylla</taxon>
    </lineage>
</organism>
<dbReference type="EMBL" id="HBUF01560283">
    <property type="protein sequence ID" value="CAG6762009.1"/>
    <property type="molecule type" value="Transcribed_RNA"/>
</dbReference>
<dbReference type="PROSITE" id="PS50088">
    <property type="entry name" value="ANK_REPEAT"/>
    <property type="match status" value="3"/>
</dbReference>
<evidence type="ECO:0000256" key="1">
    <source>
        <dbReference type="ARBA" id="ARBA00022737"/>
    </source>
</evidence>
<dbReference type="Pfam" id="PF12796">
    <property type="entry name" value="Ank_2"/>
    <property type="match status" value="1"/>
</dbReference>
<dbReference type="EMBL" id="HBUF01050045">
    <property type="protein sequence ID" value="CAG6621383.1"/>
    <property type="molecule type" value="Transcribed_RNA"/>
</dbReference>
<dbReference type="InterPro" id="IPR002110">
    <property type="entry name" value="Ankyrin_rpt"/>
</dbReference>
<dbReference type="Pfam" id="PF00023">
    <property type="entry name" value="Ank"/>
    <property type="match status" value="1"/>
</dbReference>
<name>A0A8D9AAV8_9HEMI</name>
<dbReference type="AlphaFoldDB" id="A0A8D9AAV8"/>
<feature type="repeat" description="ANK" evidence="3">
    <location>
        <begin position="150"/>
        <end position="174"/>
    </location>
</feature>
<proteinExistence type="predicted"/>
<evidence type="ECO:0000256" key="3">
    <source>
        <dbReference type="PROSITE-ProRule" id="PRU00023"/>
    </source>
</evidence>
<dbReference type="EMBL" id="HBUF01050044">
    <property type="protein sequence ID" value="CAG6621382.1"/>
    <property type="molecule type" value="Transcribed_RNA"/>
</dbReference>
<dbReference type="Gene3D" id="1.25.40.20">
    <property type="entry name" value="Ankyrin repeat-containing domain"/>
    <property type="match status" value="1"/>
</dbReference>
<feature type="repeat" description="ANK" evidence="3">
    <location>
        <begin position="117"/>
        <end position="149"/>
    </location>
</feature>
<dbReference type="PANTHER" id="PTHR24198:SF165">
    <property type="entry name" value="ANKYRIN REPEAT-CONTAINING PROTEIN-RELATED"/>
    <property type="match status" value="1"/>
</dbReference>
<evidence type="ECO:0000313" key="4">
    <source>
        <dbReference type="EMBL" id="CAG6762009.1"/>
    </source>
</evidence>
<dbReference type="EMBL" id="HBUF01221360">
    <property type="protein sequence ID" value="CAG6669559.1"/>
    <property type="molecule type" value="Transcribed_RNA"/>
</dbReference>
<dbReference type="PANTHER" id="PTHR24198">
    <property type="entry name" value="ANKYRIN REPEAT AND PROTEIN KINASE DOMAIN-CONTAINING PROTEIN"/>
    <property type="match status" value="1"/>
</dbReference>
<reference evidence="4" key="1">
    <citation type="submission" date="2021-05" db="EMBL/GenBank/DDBJ databases">
        <authorList>
            <person name="Alioto T."/>
            <person name="Alioto T."/>
            <person name="Gomez Garrido J."/>
        </authorList>
    </citation>
    <scope>NUCLEOTIDE SEQUENCE</scope>
</reference>
<sequence>MSDDEDSNELIDKMEELREKVKDGTFNLGQVSAWDDDIVGIEDTRNPKDENQRKILEAAENNDKSTLEALLNADISLLNAVDKDGYSPLHRACYNGHADMVEILIQRGADIKKTTIDGWMPLHSACKWNNTECVTILLNYGADINAQTNGGLTPLHLAASHSHSRDILMILLSHPNIDPHILSKGNETAQEIARRSGIHYGLFEVIEPCFNELSKENKI</sequence>
<dbReference type="SUPFAM" id="SSF48403">
    <property type="entry name" value="Ankyrin repeat"/>
    <property type="match status" value="1"/>
</dbReference>
<dbReference type="PRINTS" id="PR01415">
    <property type="entry name" value="ANKYRIN"/>
</dbReference>
<accession>A0A8D9AAV8</accession>
<protein>
    <submittedName>
        <fullName evidence="4">Ankyrin repeat domain-containing protein 49</fullName>
    </submittedName>
</protein>
<keyword evidence="2 3" id="KW-0040">ANK repeat</keyword>
<dbReference type="SMART" id="SM00248">
    <property type="entry name" value="ANK"/>
    <property type="match status" value="3"/>
</dbReference>